<keyword evidence="10" id="KW-0998">Cell outer membrane</keyword>
<evidence type="ECO:0000256" key="7">
    <source>
        <dbReference type="ARBA" id="ARBA00023065"/>
    </source>
</evidence>
<evidence type="ECO:0000256" key="2">
    <source>
        <dbReference type="ARBA" id="ARBA00011233"/>
    </source>
</evidence>
<name>A0A1W6L8H6_9BURK</name>
<comment type="subcellular location">
    <subcellularLocation>
        <location evidence="1">Cell outer membrane</location>
        <topology evidence="1">Multi-pass membrane protein</topology>
    </subcellularLocation>
</comment>
<accession>A0A1W6L8H6</accession>
<dbReference type="EMBL" id="CP015118">
    <property type="protein sequence ID" value="ARN20533.1"/>
    <property type="molecule type" value="Genomic_DNA"/>
</dbReference>
<dbReference type="InterPro" id="IPR050298">
    <property type="entry name" value="Gram-neg_bact_OMP"/>
</dbReference>
<dbReference type="PRINTS" id="PR00184">
    <property type="entry name" value="NEISSPPORIN"/>
</dbReference>
<keyword evidence="9" id="KW-0472">Membrane</keyword>
<dbReference type="CDD" id="cd00342">
    <property type="entry name" value="gram_neg_porins"/>
    <property type="match status" value="1"/>
</dbReference>
<sequence length="318" mass="34358">MKRTLLIASLSLATAGTAFAQSSVTVWGRLNVSAERQKVAGGDSRSELVNNASRLGFRGVEDLGGGLKAGFAIEHGFDPTTGTANNTLPNGQAAFWGRGSEVYLASNFGTIRLGNYTSEAYYATADWVSMHNHDTGTSADALYAYLNNDTNKVSYRTPEFAGLWGEVAVSEAQYGADDKGYDVAVNYALGGLAAGLGYQKVGDRNQFALRGAYTFGGFTVGGYYQRDEDGIIVGGGKRDNFRLSGMYAFGANELHLNYGWADDYSKINDSGATQWTVAYGYNLSKRTRLYAFYTKLDGDANSYATDFESFALGIRHNF</sequence>
<evidence type="ECO:0000256" key="5">
    <source>
        <dbReference type="ARBA" id="ARBA00022692"/>
    </source>
</evidence>
<keyword evidence="5" id="KW-0812">Transmembrane</keyword>
<dbReference type="SUPFAM" id="SSF56935">
    <property type="entry name" value="Porins"/>
    <property type="match status" value="1"/>
</dbReference>
<dbReference type="GO" id="GO:0009279">
    <property type="term" value="C:cell outer membrane"/>
    <property type="evidence" value="ECO:0007669"/>
    <property type="project" value="UniProtKB-SubCell"/>
</dbReference>
<dbReference type="GO" id="GO:0046930">
    <property type="term" value="C:pore complex"/>
    <property type="evidence" value="ECO:0007669"/>
    <property type="project" value="UniProtKB-KW"/>
</dbReference>
<organism evidence="11 12">
    <name type="scientific">Piscinibacter gummiphilus</name>
    <dbReference type="NCBI Taxonomy" id="946333"/>
    <lineage>
        <taxon>Bacteria</taxon>
        <taxon>Pseudomonadati</taxon>
        <taxon>Pseudomonadota</taxon>
        <taxon>Betaproteobacteria</taxon>
        <taxon>Burkholderiales</taxon>
        <taxon>Sphaerotilaceae</taxon>
        <taxon>Piscinibacter</taxon>
    </lineage>
</organism>
<gene>
    <name evidence="11" type="ORF">A4W93_11860</name>
</gene>
<dbReference type="InterPro" id="IPR033900">
    <property type="entry name" value="Gram_neg_porin_domain"/>
</dbReference>
<evidence type="ECO:0000256" key="9">
    <source>
        <dbReference type="ARBA" id="ARBA00023136"/>
    </source>
</evidence>
<evidence type="ECO:0000256" key="1">
    <source>
        <dbReference type="ARBA" id="ARBA00004571"/>
    </source>
</evidence>
<protein>
    <submittedName>
        <fullName evidence="11">Porin</fullName>
    </submittedName>
</protein>
<dbReference type="Proteomes" id="UP000193427">
    <property type="component" value="Chromosome"/>
</dbReference>
<evidence type="ECO:0000256" key="4">
    <source>
        <dbReference type="ARBA" id="ARBA00022452"/>
    </source>
</evidence>
<dbReference type="GO" id="GO:0015288">
    <property type="term" value="F:porin activity"/>
    <property type="evidence" value="ECO:0007669"/>
    <property type="project" value="UniProtKB-KW"/>
</dbReference>
<dbReference type="OrthoDB" id="6975458at2"/>
<comment type="subunit">
    <text evidence="2">Homotrimer.</text>
</comment>
<dbReference type="InterPro" id="IPR023614">
    <property type="entry name" value="Porin_dom_sf"/>
</dbReference>
<evidence type="ECO:0000313" key="12">
    <source>
        <dbReference type="Proteomes" id="UP000193427"/>
    </source>
</evidence>
<dbReference type="STRING" id="946333.A4W93_11860"/>
<dbReference type="GO" id="GO:0006811">
    <property type="term" value="P:monoatomic ion transport"/>
    <property type="evidence" value="ECO:0007669"/>
    <property type="project" value="UniProtKB-KW"/>
</dbReference>
<dbReference type="Gene3D" id="2.40.160.10">
    <property type="entry name" value="Porin"/>
    <property type="match status" value="1"/>
</dbReference>
<dbReference type="AlphaFoldDB" id="A0A1W6L8H6"/>
<keyword evidence="7" id="KW-0406">Ion transport</keyword>
<reference evidence="11 12" key="1">
    <citation type="submission" date="2016-04" db="EMBL/GenBank/DDBJ databases">
        <title>Complete genome sequence of natural rubber-degrading, novel Gram-negative bacterium, Rhizobacter gummiphilus strain NS21.</title>
        <authorList>
            <person name="Tabata M."/>
            <person name="Kasai D."/>
            <person name="Fukuda M."/>
        </authorList>
    </citation>
    <scope>NUCLEOTIDE SEQUENCE [LARGE SCALE GENOMIC DNA]</scope>
    <source>
        <strain evidence="11 12">NS21</strain>
    </source>
</reference>
<evidence type="ECO:0000313" key="11">
    <source>
        <dbReference type="EMBL" id="ARN20533.1"/>
    </source>
</evidence>
<dbReference type="Pfam" id="PF13609">
    <property type="entry name" value="Porin_4"/>
    <property type="match status" value="1"/>
</dbReference>
<dbReference type="PANTHER" id="PTHR34501:SF9">
    <property type="entry name" value="MAJOR OUTER MEMBRANE PROTEIN P.IA"/>
    <property type="match status" value="1"/>
</dbReference>
<dbReference type="PANTHER" id="PTHR34501">
    <property type="entry name" value="PROTEIN YDDL-RELATED"/>
    <property type="match status" value="1"/>
</dbReference>
<keyword evidence="4" id="KW-1134">Transmembrane beta strand</keyword>
<evidence type="ECO:0000256" key="6">
    <source>
        <dbReference type="ARBA" id="ARBA00022729"/>
    </source>
</evidence>
<dbReference type="RefSeq" id="WP_085750811.1">
    <property type="nucleotide sequence ID" value="NZ_BSPR01000023.1"/>
</dbReference>
<keyword evidence="8" id="KW-0626">Porin</keyword>
<evidence type="ECO:0000256" key="3">
    <source>
        <dbReference type="ARBA" id="ARBA00022448"/>
    </source>
</evidence>
<keyword evidence="3" id="KW-0813">Transport</keyword>
<keyword evidence="12" id="KW-1185">Reference proteome</keyword>
<dbReference type="InterPro" id="IPR002299">
    <property type="entry name" value="Porin_Neis"/>
</dbReference>
<evidence type="ECO:0000256" key="10">
    <source>
        <dbReference type="ARBA" id="ARBA00023237"/>
    </source>
</evidence>
<dbReference type="KEGG" id="rgu:A4W93_11860"/>
<keyword evidence="6" id="KW-0732">Signal</keyword>
<proteinExistence type="predicted"/>
<evidence type="ECO:0000256" key="8">
    <source>
        <dbReference type="ARBA" id="ARBA00023114"/>
    </source>
</evidence>